<gene>
    <name evidence="2" type="ORF">CTI12_AA610920</name>
</gene>
<evidence type="ECO:0000256" key="1">
    <source>
        <dbReference type="SAM" id="SignalP"/>
    </source>
</evidence>
<dbReference type="Pfam" id="PF00067">
    <property type="entry name" value="p450"/>
    <property type="match status" value="1"/>
</dbReference>
<dbReference type="PANTHER" id="PTHR24299">
    <property type="entry name" value="CYTOCHROME P450 FAMILY 1"/>
    <property type="match status" value="1"/>
</dbReference>
<evidence type="ECO:0000313" key="3">
    <source>
        <dbReference type="Proteomes" id="UP000245207"/>
    </source>
</evidence>
<keyword evidence="3" id="KW-1185">Reference proteome</keyword>
<dbReference type="Proteomes" id="UP000245207">
    <property type="component" value="Unassembled WGS sequence"/>
</dbReference>
<sequence length="118" mass="13148">MFSIIIALLFCYTLMQAIFTLLSLGKPKNLPPGPTPLPIIGNLHQLGKKPHRPLAELAKIHGPIMFLKLGRINTLVISSAAAAKMVLQKQDLAFSNRFVFDVIHTHNHFQESVVWLPT</sequence>
<dbReference type="Gene3D" id="1.10.630.10">
    <property type="entry name" value="Cytochrome P450"/>
    <property type="match status" value="1"/>
</dbReference>
<dbReference type="InterPro" id="IPR001128">
    <property type="entry name" value="Cyt_P450"/>
</dbReference>
<dbReference type="OrthoDB" id="2789670at2759"/>
<dbReference type="GO" id="GO:0005506">
    <property type="term" value="F:iron ion binding"/>
    <property type="evidence" value="ECO:0007669"/>
    <property type="project" value="InterPro"/>
</dbReference>
<organism evidence="2 3">
    <name type="scientific">Artemisia annua</name>
    <name type="common">Sweet wormwood</name>
    <dbReference type="NCBI Taxonomy" id="35608"/>
    <lineage>
        <taxon>Eukaryota</taxon>
        <taxon>Viridiplantae</taxon>
        <taxon>Streptophyta</taxon>
        <taxon>Embryophyta</taxon>
        <taxon>Tracheophyta</taxon>
        <taxon>Spermatophyta</taxon>
        <taxon>Magnoliopsida</taxon>
        <taxon>eudicotyledons</taxon>
        <taxon>Gunneridae</taxon>
        <taxon>Pentapetalae</taxon>
        <taxon>asterids</taxon>
        <taxon>campanulids</taxon>
        <taxon>Asterales</taxon>
        <taxon>Asteraceae</taxon>
        <taxon>Asteroideae</taxon>
        <taxon>Anthemideae</taxon>
        <taxon>Artemisiinae</taxon>
        <taxon>Artemisia</taxon>
    </lineage>
</organism>
<dbReference type="SUPFAM" id="SSF48264">
    <property type="entry name" value="Cytochrome P450"/>
    <property type="match status" value="1"/>
</dbReference>
<dbReference type="GO" id="GO:0020037">
    <property type="term" value="F:heme binding"/>
    <property type="evidence" value="ECO:0007669"/>
    <property type="project" value="InterPro"/>
</dbReference>
<feature type="chain" id="PRO_5015706481" evidence="1">
    <location>
        <begin position="18"/>
        <end position="118"/>
    </location>
</feature>
<dbReference type="AlphaFoldDB" id="A0A2U1KEF0"/>
<feature type="signal peptide" evidence="1">
    <location>
        <begin position="1"/>
        <end position="17"/>
    </location>
</feature>
<dbReference type="PANTHER" id="PTHR24299:SF59">
    <property type="entry name" value="CYTOCHROME P450 SUPERFAMILY PROTEIN"/>
    <property type="match status" value="1"/>
</dbReference>
<dbReference type="GO" id="GO:0016705">
    <property type="term" value="F:oxidoreductase activity, acting on paired donors, with incorporation or reduction of molecular oxygen"/>
    <property type="evidence" value="ECO:0007669"/>
    <property type="project" value="InterPro"/>
</dbReference>
<dbReference type="EMBL" id="PKPP01020576">
    <property type="protein sequence ID" value="PWA35147.1"/>
    <property type="molecule type" value="Genomic_DNA"/>
</dbReference>
<evidence type="ECO:0000313" key="2">
    <source>
        <dbReference type="EMBL" id="PWA35147.1"/>
    </source>
</evidence>
<reference evidence="2 3" key="1">
    <citation type="journal article" date="2018" name="Mol. Plant">
        <title>The genome of Artemisia annua provides insight into the evolution of Asteraceae family and artemisinin biosynthesis.</title>
        <authorList>
            <person name="Shen Q."/>
            <person name="Zhang L."/>
            <person name="Liao Z."/>
            <person name="Wang S."/>
            <person name="Yan T."/>
            <person name="Shi P."/>
            <person name="Liu M."/>
            <person name="Fu X."/>
            <person name="Pan Q."/>
            <person name="Wang Y."/>
            <person name="Lv Z."/>
            <person name="Lu X."/>
            <person name="Zhang F."/>
            <person name="Jiang W."/>
            <person name="Ma Y."/>
            <person name="Chen M."/>
            <person name="Hao X."/>
            <person name="Li L."/>
            <person name="Tang Y."/>
            <person name="Lv G."/>
            <person name="Zhou Y."/>
            <person name="Sun X."/>
            <person name="Brodelius P.E."/>
            <person name="Rose J.K.C."/>
            <person name="Tang K."/>
        </authorList>
    </citation>
    <scope>NUCLEOTIDE SEQUENCE [LARGE SCALE GENOMIC DNA]</scope>
    <source>
        <strain evidence="3">cv. Huhao1</strain>
        <tissue evidence="2">Leaf</tissue>
    </source>
</reference>
<comment type="caution">
    <text evidence="2">The sequence shown here is derived from an EMBL/GenBank/DDBJ whole genome shotgun (WGS) entry which is preliminary data.</text>
</comment>
<proteinExistence type="predicted"/>
<keyword evidence="1" id="KW-0732">Signal</keyword>
<dbReference type="STRING" id="35608.A0A2U1KEF0"/>
<dbReference type="InterPro" id="IPR036396">
    <property type="entry name" value="Cyt_P450_sf"/>
</dbReference>
<accession>A0A2U1KEF0</accession>
<protein>
    <submittedName>
        <fullName evidence="2">Geraniol 10-hydroxylase-like protein</fullName>
    </submittedName>
</protein>
<name>A0A2U1KEF0_ARTAN</name>
<dbReference type="GO" id="GO:0004497">
    <property type="term" value="F:monooxygenase activity"/>
    <property type="evidence" value="ECO:0007669"/>
    <property type="project" value="InterPro"/>
</dbReference>